<comment type="caution">
    <text evidence="2">The sequence shown here is derived from an EMBL/GenBank/DDBJ whole genome shotgun (WGS) entry which is preliminary data.</text>
</comment>
<protein>
    <submittedName>
        <fullName evidence="2">Uncharacterized protein</fullName>
    </submittedName>
</protein>
<evidence type="ECO:0000313" key="3">
    <source>
        <dbReference type="Proteomes" id="UP000006322"/>
    </source>
</evidence>
<reference evidence="3" key="1">
    <citation type="journal article" date="2014" name="Environ. Microbiol.">
        <title>Comparative genomics of the marine bacterial genus Glaciecola reveals the high degree of genomic diversity and genomic characteristic for cold adaptation.</title>
        <authorList>
            <person name="Qin Q.L."/>
            <person name="Xie B.B."/>
            <person name="Yu Y."/>
            <person name="Shu Y.L."/>
            <person name="Rong J.C."/>
            <person name="Zhang Y.J."/>
            <person name="Zhao D.L."/>
            <person name="Chen X.L."/>
            <person name="Zhang X.Y."/>
            <person name="Chen B."/>
            <person name="Zhou B.C."/>
            <person name="Zhang Y.Z."/>
        </authorList>
    </citation>
    <scope>NUCLEOTIDE SEQUENCE [LARGE SCALE GENOMIC DNA]</scope>
    <source>
        <strain evidence="3">LMG 21857</strain>
    </source>
</reference>
<accession>K7AC50</accession>
<evidence type="ECO:0000313" key="2">
    <source>
        <dbReference type="EMBL" id="GAC32925.1"/>
    </source>
</evidence>
<feature type="region of interest" description="Disordered" evidence="1">
    <location>
        <begin position="1"/>
        <end position="21"/>
    </location>
</feature>
<dbReference type="Proteomes" id="UP000006322">
    <property type="component" value="Unassembled WGS sequence"/>
</dbReference>
<organism evidence="2 3">
    <name type="scientific">Paraglaciecola polaris LMG 21857</name>
    <dbReference type="NCBI Taxonomy" id="1129793"/>
    <lineage>
        <taxon>Bacteria</taxon>
        <taxon>Pseudomonadati</taxon>
        <taxon>Pseudomonadota</taxon>
        <taxon>Gammaproteobacteria</taxon>
        <taxon>Alteromonadales</taxon>
        <taxon>Alteromonadaceae</taxon>
        <taxon>Paraglaciecola</taxon>
    </lineage>
</organism>
<name>K7AC50_9ALTE</name>
<dbReference type="AlphaFoldDB" id="K7AC50"/>
<gene>
    <name evidence="2" type="ORF">GPLA_2019</name>
</gene>
<dbReference type="EMBL" id="BAER01000045">
    <property type="protein sequence ID" value="GAC32925.1"/>
    <property type="molecule type" value="Genomic_DNA"/>
</dbReference>
<evidence type="ECO:0000256" key="1">
    <source>
        <dbReference type="SAM" id="MobiDB-lite"/>
    </source>
</evidence>
<proteinExistence type="predicted"/>
<keyword evidence="3" id="KW-1185">Reference proteome</keyword>
<sequence>MVVEPPKHKPTTPSGTSGYFGAKILDQPLHQQCEAKR</sequence>